<dbReference type="AlphaFoldDB" id="A0A0D2MTM1"/>
<evidence type="ECO:0000256" key="1">
    <source>
        <dbReference type="ARBA" id="ARBA00005194"/>
    </source>
</evidence>
<accession>A0A0D2MTM1</accession>
<evidence type="ECO:0000256" key="3">
    <source>
        <dbReference type="ARBA" id="ARBA00012948"/>
    </source>
</evidence>
<evidence type="ECO:0000256" key="4">
    <source>
        <dbReference type="ARBA" id="ARBA00048508"/>
    </source>
</evidence>
<keyword evidence="6" id="KW-0560">Oxidoreductase</keyword>
<dbReference type="Pfam" id="PF00106">
    <property type="entry name" value="adh_short"/>
    <property type="match status" value="1"/>
</dbReference>
<proteinExistence type="inferred from homology"/>
<keyword evidence="7" id="KW-1185">Reference proteome</keyword>
<dbReference type="GO" id="GO:0032787">
    <property type="term" value="P:monocarboxylic acid metabolic process"/>
    <property type="evidence" value="ECO:0007669"/>
    <property type="project" value="UniProtKB-ARBA"/>
</dbReference>
<comment type="pathway">
    <text evidence="1">Lipid metabolism; fatty acid biosynthesis.</text>
</comment>
<dbReference type="InterPro" id="IPR036291">
    <property type="entry name" value="NAD(P)-bd_dom_sf"/>
</dbReference>
<dbReference type="GO" id="GO:0004316">
    <property type="term" value="F:3-oxoacyl-[acyl-carrier-protein] reductase (NADPH) activity"/>
    <property type="evidence" value="ECO:0007669"/>
    <property type="project" value="UniProtKB-EC"/>
</dbReference>
<dbReference type="EC" id="1.1.1.100" evidence="3"/>
<dbReference type="EMBL" id="KK102431">
    <property type="protein sequence ID" value="KIY97780.1"/>
    <property type="molecule type" value="Genomic_DNA"/>
</dbReference>
<dbReference type="PANTHER" id="PTHR42879">
    <property type="entry name" value="3-OXOACYL-(ACYL-CARRIER-PROTEIN) REDUCTASE"/>
    <property type="match status" value="1"/>
</dbReference>
<dbReference type="PRINTS" id="PR00080">
    <property type="entry name" value="SDRFAMILY"/>
</dbReference>
<dbReference type="FunFam" id="3.40.50.720:FF:000084">
    <property type="entry name" value="Short-chain dehydrogenase reductase"/>
    <property type="match status" value="1"/>
</dbReference>
<dbReference type="PRINTS" id="PR00081">
    <property type="entry name" value="GDHRDH"/>
</dbReference>
<dbReference type="Gene3D" id="3.40.50.720">
    <property type="entry name" value="NAD(P)-binding Rossmann-like Domain"/>
    <property type="match status" value="1"/>
</dbReference>
<organism evidence="6 7">
    <name type="scientific">Monoraphidium neglectum</name>
    <dbReference type="NCBI Taxonomy" id="145388"/>
    <lineage>
        <taxon>Eukaryota</taxon>
        <taxon>Viridiplantae</taxon>
        <taxon>Chlorophyta</taxon>
        <taxon>core chlorophytes</taxon>
        <taxon>Chlorophyceae</taxon>
        <taxon>CS clade</taxon>
        <taxon>Sphaeropleales</taxon>
        <taxon>Selenastraceae</taxon>
        <taxon>Monoraphidium</taxon>
    </lineage>
</organism>
<dbReference type="Proteomes" id="UP000054498">
    <property type="component" value="Unassembled WGS sequence"/>
</dbReference>
<protein>
    <recommendedName>
        <fullName evidence="3">3-oxoacyl-[acyl-carrier-protein] reductase</fullName>
        <ecNumber evidence="3">1.1.1.100</ecNumber>
    </recommendedName>
</protein>
<reference evidence="6 7" key="1">
    <citation type="journal article" date="2013" name="BMC Genomics">
        <title>Reconstruction of the lipid metabolism for the microalga Monoraphidium neglectum from its genome sequence reveals characteristics suitable for biofuel production.</title>
        <authorList>
            <person name="Bogen C."/>
            <person name="Al-Dilaimi A."/>
            <person name="Albersmeier A."/>
            <person name="Wichmann J."/>
            <person name="Grundmann M."/>
            <person name="Rupp O."/>
            <person name="Lauersen K.J."/>
            <person name="Blifernez-Klassen O."/>
            <person name="Kalinowski J."/>
            <person name="Goesmann A."/>
            <person name="Mussgnug J.H."/>
            <person name="Kruse O."/>
        </authorList>
    </citation>
    <scope>NUCLEOTIDE SEQUENCE [LARGE SCALE GENOMIC DNA]</scope>
    <source>
        <strain evidence="6 7">SAG 48.87</strain>
    </source>
</reference>
<dbReference type="KEGG" id="mng:MNEG_10182"/>
<evidence type="ECO:0000313" key="6">
    <source>
        <dbReference type="EMBL" id="KIY97780.1"/>
    </source>
</evidence>
<dbReference type="SUPFAM" id="SSF51735">
    <property type="entry name" value="NAD(P)-binding Rossmann-fold domains"/>
    <property type="match status" value="1"/>
</dbReference>
<gene>
    <name evidence="6" type="ORF">MNEG_10182</name>
</gene>
<evidence type="ECO:0000313" key="7">
    <source>
        <dbReference type="Proteomes" id="UP000054498"/>
    </source>
</evidence>
<dbReference type="OrthoDB" id="505500at2759"/>
<dbReference type="InterPro" id="IPR002347">
    <property type="entry name" value="SDR_fam"/>
</dbReference>
<dbReference type="PROSITE" id="PS00061">
    <property type="entry name" value="ADH_SHORT"/>
    <property type="match status" value="1"/>
</dbReference>
<dbReference type="InterPro" id="IPR020904">
    <property type="entry name" value="Sc_DH/Rdtase_CS"/>
</dbReference>
<evidence type="ECO:0000256" key="5">
    <source>
        <dbReference type="RuleBase" id="RU000363"/>
    </source>
</evidence>
<evidence type="ECO:0000256" key="2">
    <source>
        <dbReference type="ARBA" id="ARBA00006484"/>
    </source>
</evidence>
<sequence length="258" mass="26474">MPGRFDGRVAIVSGAGRGIGKAIATRLAAEGASVLLFSRTESELQTVAAEIEASGGAVHYVVADASKEDDVVRAVAAAEEKFGAPADIFIANAGWYPFIKLDDVTLDQWNEIIAVNLTSAFLAVKAVTPGIVKAGKGGRIVLISSISGPRTGLSGYAPYTAAKAGLQGFVKTAAVELAKHKISINTVLPGNIYTEALASLPNGYVEETVKAIPAGTLGDVSDIAEAVAYLVAAGPFTTGAEIVVDGAQSLPESHFAEF</sequence>
<name>A0A0D2MTM1_9CHLO</name>
<comment type="similarity">
    <text evidence="2 5">Belongs to the short-chain dehydrogenases/reductases (SDR) family.</text>
</comment>
<dbReference type="RefSeq" id="XP_013896800.1">
    <property type="nucleotide sequence ID" value="XM_014041346.1"/>
</dbReference>
<dbReference type="GeneID" id="25727319"/>
<dbReference type="PANTHER" id="PTHR42879:SF2">
    <property type="entry name" value="3-OXOACYL-[ACYL-CARRIER-PROTEIN] REDUCTASE FABG"/>
    <property type="match status" value="1"/>
</dbReference>
<dbReference type="InterPro" id="IPR050259">
    <property type="entry name" value="SDR"/>
</dbReference>
<comment type="catalytic activity">
    <reaction evidence="4">
        <text>a (3R)-hydroxyacyl-[ACP] + NADP(+) = a 3-oxoacyl-[ACP] + NADPH + H(+)</text>
        <dbReference type="Rhea" id="RHEA:17397"/>
        <dbReference type="Rhea" id="RHEA-COMP:9916"/>
        <dbReference type="Rhea" id="RHEA-COMP:9945"/>
        <dbReference type="ChEBI" id="CHEBI:15378"/>
        <dbReference type="ChEBI" id="CHEBI:57783"/>
        <dbReference type="ChEBI" id="CHEBI:58349"/>
        <dbReference type="ChEBI" id="CHEBI:78776"/>
        <dbReference type="ChEBI" id="CHEBI:78827"/>
        <dbReference type="EC" id="1.1.1.100"/>
    </reaction>
</comment>
<dbReference type="STRING" id="145388.A0A0D2MTM1"/>